<dbReference type="HOGENOM" id="CLU_111437_1_0_2"/>
<dbReference type="KEGG" id="afg:AFULGI_00001450"/>
<dbReference type="EMBL" id="CP006577">
    <property type="protein sequence ID" value="AIG96981.1"/>
    <property type="molecule type" value="Genomic_DNA"/>
</dbReference>
<dbReference type="InterPro" id="IPR006977">
    <property type="entry name" value="Yip1_dom"/>
</dbReference>
<dbReference type="Proteomes" id="UP000028501">
    <property type="component" value="Chromosome"/>
</dbReference>
<feature type="transmembrane region" description="Helical" evidence="5">
    <location>
        <begin position="20"/>
        <end position="50"/>
    </location>
</feature>
<dbReference type="GeneID" id="24793699"/>
<keyword evidence="2 5" id="KW-0812">Transmembrane</keyword>
<evidence type="ECO:0000313" key="7">
    <source>
        <dbReference type="EMBL" id="AIG96981.1"/>
    </source>
</evidence>
<gene>
    <name evidence="7" type="ORF">AFULGI_00001450</name>
</gene>
<protein>
    <recommendedName>
        <fullName evidence="6">Yip1 domain-containing protein</fullName>
    </recommendedName>
</protein>
<evidence type="ECO:0000256" key="1">
    <source>
        <dbReference type="ARBA" id="ARBA00004141"/>
    </source>
</evidence>
<dbReference type="AlphaFoldDB" id="A0A075WAG6"/>
<feature type="domain" description="Yip1" evidence="6">
    <location>
        <begin position="16"/>
        <end position="164"/>
    </location>
</feature>
<dbReference type="Pfam" id="PF04893">
    <property type="entry name" value="Yip1"/>
    <property type="match status" value="1"/>
</dbReference>
<sequence length="175" mass="19306">MTLKLSQALPESLKSFFIAGAYIQLVSTFLGFFATWLIIAAVMHGLSAFFDGRGEFRRTFEFAGYGFMLSLLGSAVTIPVSLKYVEEATIPTIDLQELSANPEILVKSLVSHFPDSYVYSAIFLNLAVTAWSFLIWTFALKNARNVELKQAAVCAAIPTAIFGLHQVMALVRLLQ</sequence>
<proteinExistence type="predicted"/>
<feature type="transmembrane region" description="Helical" evidence="5">
    <location>
        <begin position="117"/>
        <end position="139"/>
    </location>
</feature>
<evidence type="ECO:0000313" key="8">
    <source>
        <dbReference type="Proteomes" id="UP000028501"/>
    </source>
</evidence>
<keyword evidence="3 5" id="KW-1133">Transmembrane helix</keyword>
<evidence type="ECO:0000256" key="5">
    <source>
        <dbReference type="SAM" id="Phobius"/>
    </source>
</evidence>
<organism evidence="7 8">
    <name type="scientific">Archaeoglobus fulgidus DSM 8774</name>
    <dbReference type="NCBI Taxonomy" id="1344584"/>
    <lineage>
        <taxon>Archaea</taxon>
        <taxon>Methanobacteriati</taxon>
        <taxon>Methanobacteriota</taxon>
        <taxon>Archaeoglobi</taxon>
        <taxon>Archaeoglobales</taxon>
        <taxon>Archaeoglobaceae</taxon>
        <taxon>Archaeoglobus</taxon>
    </lineage>
</organism>
<evidence type="ECO:0000256" key="4">
    <source>
        <dbReference type="ARBA" id="ARBA00023136"/>
    </source>
</evidence>
<name>A0A075WAG6_ARCFL</name>
<dbReference type="GO" id="GO:0016020">
    <property type="term" value="C:membrane"/>
    <property type="evidence" value="ECO:0007669"/>
    <property type="project" value="UniProtKB-SubCell"/>
</dbReference>
<dbReference type="RefSeq" id="WP_048094837.1">
    <property type="nucleotide sequence ID" value="NZ_CP006577.1"/>
</dbReference>
<evidence type="ECO:0000256" key="2">
    <source>
        <dbReference type="ARBA" id="ARBA00022692"/>
    </source>
</evidence>
<evidence type="ECO:0000256" key="3">
    <source>
        <dbReference type="ARBA" id="ARBA00022989"/>
    </source>
</evidence>
<feature type="transmembrane region" description="Helical" evidence="5">
    <location>
        <begin position="62"/>
        <end position="82"/>
    </location>
</feature>
<evidence type="ECO:0000259" key="6">
    <source>
        <dbReference type="Pfam" id="PF04893"/>
    </source>
</evidence>
<accession>A0A075WAG6</accession>
<keyword evidence="4 5" id="KW-0472">Membrane</keyword>
<reference evidence="7 8" key="1">
    <citation type="submission" date="2013-07" db="EMBL/GenBank/DDBJ databases">
        <title>Genome of Archaeoglobus fulgidus.</title>
        <authorList>
            <person name="Fiebig A."/>
            <person name="Birkeland N.-K."/>
        </authorList>
    </citation>
    <scope>NUCLEOTIDE SEQUENCE [LARGE SCALE GENOMIC DNA]</scope>
    <source>
        <strain evidence="7 8">DSM 8774</strain>
    </source>
</reference>
<feature type="transmembrane region" description="Helical" evidence="5">
    <location>
        <begin position="151"/>
        <end position="174"/>
    </location>
</feature>
<comment type="subcellular location">
    <subcellularLocation>
        <location evidence="1">Membrane</location>
        <topology evidence="1">Multi-pass membrane protein</topology>
    </subcellularLocation>
</comment>